<name>A0AAE0BEL8_9CHLO</name>
<keyword evidence="2" id="KW-1185">Reference proteome</keyword>
<dbReference type="AlphaFoldDB" id="A0AAE0BEL8"/>
<sequence length="658" mass="75160">MDGVVRVLRAYFMHRVDNIDELLDTNSQDAKGAQDMIVRLIEAHGSEAPHKVLHMMYLLLDYHIVRELRAVQSEPVYLLTFEYMLDITDVIYKAMFPVDAAMKKIEFKKIQNLSEKECLLGLLCHIMTKCIPRACHMRSLTTVLHRYIKECPLLLHVVTDVVCCGILGNFQSSDVKVSANIRRFVYASKHVVRRVLEDISAKGAEDMYILFCIREYIMASVLANNALSNTVQTLVPKWNTIVSVITNVVNMARYTISIEAFKTIDTRLTSQNRHDMLFDYMHRCSTHMKMTNRTIPRLPLPTCIPSLPTFNSQHPCRENLLRTDALLDNVERSTLPSTDCACFVPTSCDVDLYYILRTVRNQVYQLAQHSQDDAYQTDVHTEHQEEKQVWKNYTITAAFMLGTCFAPGLIKLPREITVMQRNAARTHLSTSDTSLCKSTITDICTLYYCVACQEVKNVIEDGDHGMDMTSVDLSNDCFYCANHRCRIQERVPLLRLVLCTEDNPSSFMCVIHNQAYAVSPCCGRLVKIDPIHLLSDSATTRKCPACVAQGPPLLGENSESGVVKANSKDRAPARKCAHCEEPLRNKKNSHSVKVKEFSDSSTYELLPFCSAHYRNWMRTNADETGVLIMPKAQLHERVNETSKYYMRETDTYVQRKRR</sequence>
<dbReference type="Proteomes" id="UP001190700">
    <property type="component" value="Unassembled WGS sequence"/>
</dbReference>
<comment type="caution">
    <text evidence="1">The sequence shown here is derived from an EMBL/GenBank/DDBJ whole genome shotgun (WGS) entry which is preliminary data.</text>
</comment>
<protein>
    <submittedName>
        <fullName evidence="1">Uncharacterized protein</fullName>
    </submittedName>
</protein>
<dbReference type="EMBL" id="LGRX02035483">
    <property type="protein sequence ID" value="KAK3234558.1"/>
    <property type="molecule type" value="Genomic_DNA"/>
</dbReference>
<reference evidence="1 2" key="1">
    <citation type="journal article" date="2015" name="Genome Biol. Evol.">
        <title>Comparative Genomics of a Bacterivorous Green Alga Reveals Evolutionary Causalities and Consequences of Phago-Mixotrophic Mode of Nutrition.</title>
        <authorList>
            <person name="Burns J.A."/>
            <person name="Paasch A."/>
            <person name="Narechania A."/>
            <person name="Kim E."/>
        </authorList>
    </citation>
    <scope>NUCLEOTIDE SEQUENCE [LARGE SCALE GENOMIC DNA]</scope>
    <source>
        <strain evidence="1 2">PLY_AMNH</strain>
    </source>
</reference>
<evidence type="ECO:0000313" key="2">
    <source>
        <dbReference type="Proteomes" id="UP001190700"/>
    </source>
</evidence>
<proteinExistence type="predicted"/>
<organism evidence="1 2">
    <name type="scientific">Cymbomonas tetramitiformis</name>
    <dbReference type="NCBI Taxonomy" id="36881"/>
    <lineage>
        <taxon>Eukaryota</taxon>
        <taxon>Viridiplantae</taxon>
        <taxon>Chlorophyta</taxon>
        <taxon>Pyramimonadophyceae</taxon>
        <taxon>Pyramimonadales</taxon>
        <taxon>Pyramimonadaceae</taxon>
        <taxon>Cymbomonas</taxon>
    </lineage>
</organism>
<accession>A0AAE0BEL8</accession>
<gene>
    <name evidence="1" type="ORF">CYMTET_55109</name>
</gene>
<evidence type="ECO:0000313" key="1">
    <source>
        <dbReference type="EMBL" id="KAK3234558.1"/>
    </source>
</evidence>